<dbReference type="InterPro" id="IPR050465">
    <property type="entry name" value="UPF0194_transport"/>
</dbReference>
<dbReference type="Gene3D" id="2.40.50.100">
    <property type="match status" value="1"/>
</dbReference>
<comment type="subcellular location">
    <subcellularLocation>
        <location evidence="1">Cell envelope</location>
    </subcellularLocation>
</comment>
<accession>X0SV78</accession>
<sequence>MTTGNFDQQSEKNPGLKNLFRSRYFWASLGILLLIVVGGYFAYDYISTENEEVSETPGVQTALARSGDLTVFATGAGQVIPASEVNLGFDEAGTLSELLVKVGDQVPAGEVLARLETNQTEHEIALALAAAELDVLTAQQALDDVYDSLQIDSAQAILDVEAAEQDLEDLLNGDLRLAQALQAVAEAQEDVNQAERAYNAVRSTADQATIDAAYAELVLAEKKLRDQEAKFDDYANKPDEDLGKANAQLKLTAAQGAYDIALRYYNAVTGTGSELELDSSSADQAAAQAK</sequence>
<keyword evidence="4" id="KW-0812">Transmembrane</keyword>
<keyword evidence="4" id="KW-0472">Membrane</keyword>
<dbReference type="PANTHER" id="PTHR32347:SF23">
    <property type="entry name" value="BLL5650 PROTEIN"/>
    <property type="match status" value="1"/>
</dbReference>
<feature type="coiled-coil region" evidence="3">
    <location>
        <begin position="177"/>
        <end position="237"/>
    </location>
</feature>
<keyword evidence="4" id="KW-1133">Transmembrane helix</keyword>
<protein>
    <submittedName>
        <fullName evidence="5">Uncharacterized protein</fullName>
    </submittedName>
</protein>
<name>X0SV78_9ZZZZ</name>
<evidence type="ECO:0000256" key="4">
    <source>
        <dbReference type="SAM" id="Phobius"/>
    </source>
</evidence>
<dbReference type="SUPFAM" id="SSF51230">
    <property type="entry name" value="Single hybrid motif"/>
    <property type="match status" value="1"/>
</dbReference>
<feature type="non-terminal residue" evidence="5">
    <location>
        <position position="290"/>
    </location>
</feature>
<evidence type="ECO:0000313" key="5">
    <source>
        <dbReference type="EMBL" id="GAF85083.1"/>
    </source>
</evidence>
<keyword evidence="2 3" id="KW-0175">Coiled coil</keyword>
<dbReference type="InterPro" id="IPR011053">
    <property type="entry name" value="Single_hybrid_motif"/>
</dbReference>
<proteinExistence type="predicted"/>
<gene>
    <name evidence="5" type="ORF">S01H1_07094</name>
</gene>
<evidence type="ECO:0000256" key="1">
    <source>
        <dbReference type="ARBA" id="ARBA00004196"/>
    </source>
</evidence>
<comment type="caution">
    <text evidence="5">The sequence shown here is derived from an EMBL/GenBank/DDBJ whole genome shotgun (WGS) entry which is preliminary data.</text>
</comment>
<reference evidence="5" key="1">
    <citation type="journal article" date="2014" name="Front. Microbiol.">
        <title>High frequency of phylogenetically diverse reductive dehalogenase-homologous genes in deep subseafloor sedimentary metagenomes.</title>
        <authorList>
            <person name="Kawai M."/>
            <person name="Futagami T."/>
            <person name="Toyoda A."/>
            <person name="Takaki Y."/>
            <person name="Nishi S."/>
            <person name="Hori S."/>
            <person name="Arai W."/>
            <person name="Tsubouchi T."/>
            <person name="Morono Y."/>
            <person name="Uchiyama I."/>
            <person name="Ito T."/>
            <person name="Fujiyama A."/>
            <person name="Inagaki F."/>
            <person name="Takami H."/>
        </authorList>
    </citation>
    <scope>NUCLEOTIDE SEQUENCE</scope>
    <source>
        <strain evidence="5">Expedition CK06-06</strain>
    </source>
</reference>
<dbReference type="GO" id="GO:0030313">
    <property type="term" value="C:cell envelope"/>
    <property type="evidence" value="ECO:0007669"/>
    <property type="project" value="UniProtKB-SubCell"/>
</dbReference>
<dbReference type="PANTHER" id="PTHR32347">
    <property type="entry name" value="EFFLUX SYSTEM COMPONENT YKNX-RELATED"/>
    <property type="match status" value="1"/>
</dbReference>
<dbReference type="EMBL" id="BARS01003660">
    <property type="protein sequence ID" value="GAF85083.1"/>
    <property type="molecule type" value="Genomic_DNA"/>
</dbReference>
<evidence type="ECO:0000256" key="3">
    <source>
        <dbReference type="SAM" id="Coils"/>
    </source>
</evidence>
<evidence type="ECO:0000256" key="2">
    <source>
        <dbReference type="ARBA" id="ARBA00023054"/>
    </source>
</evidence>
<organism evidence="5">
    <name type="scientific">marine sediment metagenome</name>
    <dbReference type="NCBI Taxonomy" id="412755"/>
    <lineage>
        <taxon>unclassified sequences</taxon>
        <taxon>metagenomes</taxon>
        <taxon>ecological metagenomes</taxon>
    </lineage>
</organism>
<feature type="transmembrane region" description="Helical" evidence="4">
    <location>
        <begin position="24"/>
        <end position="43"/>
    </location>
</feature>
<dbReference type="AlphaFoldDB" id="X0SV78"/>